<dbReference type="Proteomes" id="UP000262379">
    <property type="component" value="Unassembled WGS sequence"/>
</dbReference>
<dbReference type="InterPro" id="IPR009875">
    <property type="entry name" value="PilZ_domain"/>
</dbReference>
<comment type="caution">
    <text evidence="2">The sequence shown here is derived from an EMBL/GenBank/DDBJ whole genome shotgun (WGS) entry which is preliminary data.</text>
</comment>
<dbReference type="Pfam" id="PF07238">
    <property type="entry name" value="PilZ"/>
    <property type="match status" value="1"/>
</dbReference>
<reference evidence="3" key="1">
    <citation type="submission" date="2018-08" db="EMBL/GenBank/DDBJ databases">
        <authorList>
            <person name="Im W.T."/>
        </authorList>
    </citation>
    <scope>NUCLEOTIDE SEQUENCE [LARGE SCALE GENOMIC DNA]</scope>
    <source>
        <strain evidence="3">LA-28</strain>
    </source>
</reference>
<evidence type="ECO:0000259" key="1">
    <source>
        <dbReference type="Pfam" id="PF07238"/>
    </source>
</evidence>
<protein>
    <recommendedName>
        <fullName evidence="1">PilZ domain-containing protein</fullName>
    </recommendedName>
</protein>
<accession>A0A371XG59</accession>
<keyword evidence="3" id="KW-1185">Reference proteome</keyword>
<name>A0A371XG59_9HYPH</name>
<dbReference type="AlphaFoldDB" id="A0A371XG59"/>
<dbReference type="EMBL" id="QURN01000005">
    <property type="protein sequence ID" value="RFC68173.1"/>
    <property type="molecule type" value="Genomic_DNA"/>
</dbReference>
<feature type="domain" description="PilZ" evidence="1">
    <location>
        <begin position="19"/>
        <end position="95"/>
    </location>
</feature>
<proteinExistence type="predicted"/>
<sequence length="96" mass="11001">MNVIAEKSIGLDGIVFRERRDGRRQKVLKHGVISFDRNRKVFECVVRNESDTGATLFLNQADALPEVFNITILPSSRKCHARIRWRSGERVGVSFE</sequence>
<dbReference type="GO" id="GO:0035438">
    <property type="term" value="F:cyclic-di-GMP binding"/>
    <property type="evidence" value="ECO:0007669"/>
    <property type="project" value="InterPro"/>
</dbReference>
<gene>
    <name evidence="2" type="ORF">DY251_07820</name>
</gene>
<evidence type="ECO:0000313" key="2">
    <source>
        <dbReference type="EMBL" id="RFC68173.1"/>
    </source>
</evidence>
<dbReference type="SUPFAM" id="SSF141371">
    <property type="entry name" value="PilZ domain-like"/>
    <property type="match status" value="1"/>
</dbReference>
<organism evidence="2 3">
    <name type="scientific">Mesorhizobium denitrificans</name>
    <dbReference type="NCBI Taxonomy" id="2294114"/>
    <lineage>
        <taxon>Bacteria</taxon>
        <taxon>Pseudomonadati</taxon>
        <taxon>Pseudomonadota</taxon>
        <taxon>Alphaproteobacteria</taxon>
        <taxon>Hyphomicrobiales</taxon>
        <taxon>Phyllobacteriaceae</taxon>
        <taxon>Mesorhizobium</taxon>
    </lineage>
</organism>
<dbReference type="RefSeq" id="WP_116623316.1">
    <property type="nucleotide sequence ID" value="NZ_QURN01000005.1"/>
</dbReference>
<evidence type="ECO:0000313" key="3">
    <source>
        <dbReference type="Proteomes" id="UP000262379"/>
    </source>
</evidence>